<dbReference type="OrthoDB" id="7832001at2759"/>
<evidence type="ECO:0000256" key="3">
    <source>
        <dbReference type="ARBA" id="ARBA00022723"/>
    </source>
</evidence>
<dbReference type="GO" id="GO:0046872">
    <property type="term" value="F:metal ion binding"/>
    <property type="evidence" value="ECO:0007669"/>
    <property type="project" value="UniProtKB-KW"/>
</dbReference>
<keyword evidence="4" id="KW-0378">Hydrolase</keyword>
<name>A0A0D7AIT5_9AGAR</name>
<dbReference type="InterPro" id="IPR051458">
    <property type="entry name" value="Cyt/Met_Dipeptidase"/>
</dbReference>
<evidence type="ECO:0000256" key="1">
    <source>
        <dbReference type="ARBA" id="ARBA00006247"/>
    </source>
</evidence>
<sequence>YPSLNFLTKRNIPLLTGDTTNPLVFAKFSASAKACDLNKRKPRILFYGHYGVMPALQQGWNLDPFDLDGRNGNLYGRGARGPSSLLVLVACASAELRRRRALGADVSFLIEGEEECVSAGFDKAVKKYKDFVGHVVVIFVSNSTLIAEDEPVITYGLHGVIHCSLQGRPLFLFRRTSSLNHMPISNSLPDLYCDIEGGAIREPMLDMIKLLGTLTDAVNEVQLPAFCTSIFNRGLAVYPSRTNRHADDDVRAQLEEEMASESECLARRWCEPAMMVHNIDISGPKNATVIPSHVSAQVSIRIVPDQCMEKILDGLQPFLHSSFEKLGSPNKLDVHIDKKTDRWLGELNDPCFKSLEKATYDEWGIMPLRIREGGSISSVPFLEKEFGCRALHLADQVHLPNQRISIAHLHRGKTIVEHLFGAPVMPK</sequence>
<accession>A0A0D7AIT5</accession>
<organism evidence="5 6">
    <name type="scientific">Fistulina hepatica ATCC 64428</name>
    <dbReference type="NCBI Taxonomy" id="1128425"/>
    <lineage>
        <taxon>Eukaryota</taxon>
        <taxon>Fungi</taxon>
        <taxon>Dikarya</taxon>
        <taxon>Basidiomycota</taxon>
        <taxon>Agaricomycotina</taxon>
        <taxon>Agaricomycetes</taxon>
        <taxon>Agaricomycetidae</taxon>
        <taxon>Agaricales</taxon>
        <taxon>Fistulinaceae</taxon>
        <taxon>Fistulina</taxon>
    </lineage>
</organism>
<dbReference type="Pfam" id="PF01546">
    <property type="entry name" value="Peptidase_M20"/>
    <property type="match status" value="1"/>
</dbReference>
<dbReference type="PANTHER" id="PTHR43270">
    <property type="entry name" value="BETA-ALA-HIS DIPEPTIDASE"/>
    <property type="match status" value="1"/>
</dbReference>
<keyword evidence="2" id="KW-0645">Protease</keyword>
<evidence type="ECO:0000313" key="5">
    <source>
        <dbReference type="EMBL" id="KIY51502.1"/>
    </source>
</evidence>
<evidence type="ECO:0000313" key="6">
    <source>
        <dbReference type="Proteomes" id="UP000054144"/>
    </source>
</evidence>
<dbReference type="InterPro" id="IPR002933">
    <property type="entry name" value="Peptidase_M20"/>
</dbReference>
<keyword evidence="3" id="KW-0479">Metal-binding</keyword>
<keyword evidence="6" id="KW-1185">Reference proteome</keyword>
<dbReference type="GO" id="GO:0006508">
    <property type="term" value="P:proteolysis"/>
    <property type="evidence" value="ECO:0007669"/>
    <property type="project" value="UniProtKB-KW"/>
</dbReference>
<dbReference type="SUPFAM" id="SSF53187">
    <property type="entry name" value="Zn-dependent exopeptidases"/>
    <property type="match status" value="1"/>
</dbReference>
<evidence type="ECO:0000256" key="2">
    <source>
        <dbReference type="ARBA" id="ARBA00022670"/>
    </source>
</evidence>
<comment type="similarity">
    <text evidence="1">Belongs to the peptidase M20A family.</text>
</comment>
<dbReference type="EMBL" id="KN881650">
    <property type="protein sequence ID" value="KIY51502.1"/>
    <property type="molecule type" value="Genomic_DNA"/>
</dbReference>
<feature type="non-terminal residue" evidence="5">
    <location>
        <position position="1"/>
    </location>
</feature>
<dbReference type="Proteomes" id="UP000054144">
    <property type="component" value="Unassembled WGS sequence"/>
</dbReference>
<dbReference type="AlphaFoldDB" id="A0A0D7AIT5"/>
<gene>
    <name evidence="5" type="ORF">FISHEDRAFT_37023</name>
</gene>
<dbReference type="GO" id="GO:0008233">
    <property type="term" value="F:peptidase activity"/>
    <property type="evidence" value="ECO:0007669"/>
    <property type="project" value="UniProtKB-KW"/>
</dbReference>
<proteinExistence type="inferred from homology"/>
<protein>
    <submittedName>
        <fullName evidence="5">Zn-dependent exopeptidase</fullName>
    </submittedName>
</protein>
<evidence type="ECO:0000256" key="4">
    <source>
        <dbReference type="ARBA" id="ARBA00022801"/>
    </source>
</evidence>
<dbReference type="PANTHER" id="PTHR43270:SF8">
    <property type="entry name" value="DI- AND TRIPEPTIDASE DUG2-RELATED"/>
    <property type="match status" value="1"/>
</dbReference>
<dbReference type="Gene3D" id="3.30.70.360">
    <property type="match status" value="1"/>
</dbReference>
<reference evidence="5 6" key="1">
    <citation type="journal article" date="2015" name="Fungal Genet. Biol.">
        <title>Evolution of novel wood decay mechanisms in Agaricales revealed by the genome sequences of Fistulina hepatica and Cylindrobasidium torrendii.</title>
        <authorList>
            <person name="Floudas D."/>
            <person name="Held B.W."/>
            <person name="Riley R."/>
            <person name="Nagy L.G."/>
            <person name="Koehler G."/>
            <person name="Ransdell A.S."/>
            <person name="Younus H."/>
            <person name="Chow J."/>
            <person name="Chiniquy J."/>
            <person name="Lipzen A."/>
            <person name="Tritt A."/>
            <person name="Sun H."/>
            <person name="Haridas S."/>
            <person name="LaButti K."/>
            <person name="Ohm R.A."/>
            <person name="Kues U."/>
            <person name="Blanchette R.A."/>
            <person name="Grigoriev I.V."/>
            <person name="Minto R.E."/>
            <person name="Hibbett D.S."/>
        </authorList>
    </citation>
    <scope>NUCLEOTIDE SEQUENCE [LARGE SCALE GENOMIC DNA]</scope>
    <source>
        <strain evidence="5 6">ATCC 64428</strain>
    </source>
</reference>
<dbReference type="Gene3D" id="3.40.630.10">
    <property type="entry name" value="Zn peptidases"/>
    <property type="match status" value="1"/>
</dbReference>
<dbReference type="GO" id="GO:0006751">
    <property type="term" value="P:glutathione catabolic process"/>
    <property type="evidence" value="ECO:0007669"/>
    <property type="project" value="TreeGrafter"/>
</dbReference>